<dbReference type="SUPFAM" id="SSF52058">
    <property type="entry name" value="L domain-like"/>
    <property type="match status" value="1"/>
</dbReference>
<sequence>MDNSCQEGEARLILPPSHVKRQVPSTGSSDTATQLCSVLLYLALLSGLAFNAEGDTLDVLRAVWTSLNGETCNGVLALTIFEGSRNLWVGTDYCNGTDFLGITCDSSRRVTGLSLDSLPSTGTLNPLINNLTSLSYLRIVNCQLTGSIPDFSGTALTRLELSHNELSGPLPDSICNATSLITVYLHVNALSGPIPPCISRLKSLTDLWLGVNYHSPYTLHHG</sequence>
<dbReference type="InterPro" id="IPR053213">
    <property type="entry name" value="RLP29"/>
</dbReference>
<dbReference type="PANTHER" id="PTHR48009">
    <property type="entry name" value="LEUCINE-RICH REPEAT (LRR) FAMILY PROTEIN"/>
    <property type="match status" value="1"/>
</dbReference>
<dbReference type="PANTHER" id="PTHR48009:SF7">
    <property type="entry name" value="LEUCINE-RICH REPEAT (LRR) FAMILY PROTEIN"/>
    <property type="match status" value="1"/>
</dbReference>
<dbReference type="OrthoDB" id="26095at2759"/>
<accession>A0A2P6N1T9</accession>
<dbReference type="InterPro" id="IPR001611">
    <property type="entry name" value="Leu-rich_rpt"/>
</dbReference>
<evidence type="ECO:0000313" key="2">
    <source>
        <dbReference type="Proteomes" id="UP000241769"/>
    </source>
</evidence>
<evidence type="ECO:0000313" key="1">
    <source>
        <dbReference type="EMBL" id="PRP77890.1"/>
    </source>
</evidence>
<dbReference type="STRING" id="1890364.A0A2P6N1T9"/>
<dbReference type="Gene3D" id="3.80.10.10">
    <property type="entry name" value="Ribonuclease Inhibitor"/>
    <property type="match status" value="1"/>
</dbReference>
<dbReference type="Pfam" id="PF00560">
    <property type="entry name" value="LRR_1"/>
    <property type="match status" value="2"/>
</dbReference>
<comment type="caution">
    <text evidence="1">The sequence shown here is derived from an EMBL/GenBank/DDBJ whole genome shotgun (WGS) entry which is preliminary data.</text>
</comment>
<evidence type="ECO:0008006" key="3">
    <source>
        <dbReference type="Google" id="ProtNLM"/>
    </source>
</evidence>
<protein>
    <recommendedName>
        <fullName evidence="3">Leucine-rich repeat-containing N-terminal plant-type domain-containing protein</fullName>
    </recommendedName>
</protein>
<dbReference type="AlphaFoldDB" id="A0A2P6N1T9"/>
<keyword evidence="2" id="KW-1185">Reference proteome</keyword>
<dbReference type="InterPro" id="IPR032675">
    <property type="entry name" value="LRR_dom_sf"/>
</dbReference>
<organism evidence="1 2">
    <name type="scientific">Planoprotostelium fungivorum</name>
    <dbReference type="NCBI Taxonomy" id="1890364"/>
    <lineage>
        <taxon>Eukaryota</taxon>
        <taxon>Amoebozoa</taxon>
        <taxon>Evosea</taxon>
        <taxon>Variosea</taxon>
        <taxon>Cavosteliida</taxon>
        <taxon>Cavosteliaceae</taxon>
        <taxon>Planoprotostelium</taxon>
    </lineage>
</organism>
<name>A0A2P6N1T9_9EUKA</name>
<reference evidence="1 2" key="1">
    <citation type="journal article" date="2018" name="Genome Biol. Evol.">
        <title>Multiple Roots of Fruiting Body Formation in Amoebozoa.</title>
        <authorList>
            <person name="Hillmann F."/>
            <person name="Forbes G."/>
            <person name="Novohradska S."/>
            <person name="Ferling I."/>
            <person name="Riege K."/>
            <person name="Groth M."/>
            <person name="Westermann M."/>
            <person name="Marz M."/>
            <person name="Spaller T."/>
            <person name="Winckler T."/>
            <person name="Schaap P."/>
            <person name="Glockner G."/>
        </authorList>
    </citation>
    <scope>NUCLEOTIDE SEQUENCE [LARGE SCALE GENOMIC DNA]</scope>
    <source>
        <strain evidence="1 2">Jena</strain>
    </source>
</reference>
<dbReference type="EMBL" id="MDYQ01000251">
    <property type="protein sequence ID" value="PRP77890.1"/>
    <property type="molecule type" value="Genomic_DNA"/>
</dbReference>
<proteinExistence type="predicted"/>
<gene>
    <name evidence="1" type="ORF">PROFUN_08564</name>
</gene>
<dbReference type="InParanoid" id="A0A2P6N1T9"/>
<dbReference type="Proteomes" id="UP000241769">
    <property type="component" value="Unassembled WGS sequence"/>
</dbReference>